<sequence length="460" mass="52923">MERIVHLDFKGAPLKYLYLEKVFRCIKDWGGTGVLIEWEDTFPFSFDLVDFGSAKNCGGDDLYSLQQIQDIIQCAKANGLQVIQLIQTIAHLEYILKHPLCEHLRESPRSPAVLCPTKQESLNLVLKLVQQVLDVQPDAKYIHIGADEVWHTAVCSDCQHKASTHKYKVASLFLDHIREVILYIKQCRPDVTILMWDDMLRPMSVETLQAYNLRDLVQPVIWNYSTMEHFQIDKPLWDKYDKIFTNFWAGSAFKGANGSSQMLSPVGRYVSNQEAWRREISRKPNGITYNGVILTGWSRYDHYATLCELFPVSLPSLHSCLRVWSRLDCADNETFSEVLPEEQWPGIEVARCIHSFVMLRERCYSLLHGDLVATWLNPWQIKTAYTSPVQVESVANASQTLLTDLKGLYTETKKHLDQITGRRSTEEWIASFFDTILKNIEELHRVASIRRQIGASVKPI</sequence>
<dbReference type="Pfam" id="PF00728">
    <property type="entry name" value="Glyco_hydro_20"/>
    <property type="match status" value="1"/>
</dbReference>
<organism evidence="6 7">
    <name type="scientific">Leptosia nina</name>
    <dbReference type="NCBI Taxonomy" id="320188"/>
    <lineage>
        <taxon>Eukaryota</taxon>
        <taxon>Metazoa</taxon>
        <taxon>Ecdysozoa</taxon>
        <taxon>Arthropoda</taxon>
        <taxon>Hexapoda</taxon>
        <taxon>Insecta</taxon>
        <taxon>Pterygota</taxon>
        <taxon>Neoptera</taxon>
        <taxon>Endopterygota</taxon>
        <taxon>Lepidoptera</taxon>
        <taxon>Glossata</taxon>
        <taxon>Ditrysia</taxon>
        <taxon>Papilionoidea</taxon>
        <taxon>Pieridae</taxon>
        <taxon>Pierinae</taxon>
        <taxon>Leptosia</taxon>
    </lineage>
</organism>
<dbReference type="InterPro" id="IPR015883">
    <property type="entry name" value="Glyco_hydro_20_cat"/>
</dbReference>
<dbReference type="CDD" id="cd06565">
    <property type="entry name" value="GH20_GcnA-like"/>
    <property type="match status" value="1"/>
</dbReference>
<evidence type="ECO:0000313" key="6">
    <source>
        <dbReference type="EMBL" id="CAK1547411.1"/>
    </source>
</evidence>
<dbReference type="GO" id="GO:0004563">
    <property type="term" value="F:beta-N-acetylhexosaminidase activity"/>
    <property type="evidence" value="ECO:0007669"/>
    <property type="project" value="UniProtKB-EC"/>
</dbReference>
<evidence type="ECO:0000256" key="2">
    <source>
        <dbReference type="ARBA" id="ARBA00006285"/>
    </source>
</evidence>
<feature type="domain" description="Glycoside hydrolase family 20 catalytic" evidence="5">
    <location>
        <begin position="60"/>
        <end position="204"/>
    </location>
</feature>
<evidence type="ECO:0000256" key="3">
    <source>
        <dbReference type="ARBA" id="ARBA00012663"/>
    </source>
</evidence>
<dbReference type="Proteomes" id="UP001497472">
    <property type="component" value="Unassembled WGS sequence"/>
</dbReference>
<dbReference type="Gene3D" id="3.20.20.80">
    <property type="entry name" value="Glycosidases"/>
    <property type="match status" value="1"/>
</dbReference>
<evidence type="ECO:0000256" key="4">
    <source>
        <dbReference type="ARBA" id="ARBA00022801"/>
    </source>
</evidence>
<reference evidence="6 7" key="1">
    <citation type="submission" date="2023-11" db="EMBL/GenBank/DDBJ databases">
        <authorList>
            <person name="Okamura Y."/>
        </authorList>
    </citation>
    <scope>NUCLEOTIDE SEQUENCE [LARGE SCALE GENOMIC DNA]</scope>
</reference>
<comment type="caution">
    <text evidence="6">The sequence shown here is derived from an EMBL/GenBank/DDBJ whole genome shotgun (WGS) entry which is preliminary data.</text>
</comment>
<evidence type="ECO:0000313" key="7">
    <source>
        <dbReference type="Proteomes" id="UP001497472"/>
    </source>
</evidence>
<evidence type="ECO:0000259" key="5">
    <source>
        <dbReference type="Pfam" id="PF00728"/>
    </source>
</evidence>
<comment type="catalytic activity">
    <reaction evidence="1">
        <text>Hydrolysis of terminal non-reducing N-acetyl-D-hexosamine residues in N-acetyl-beta-D-hexosaminides.</text>
        <dbReference type="EC" id="3.2.1.52"/>
    </reaction>
</comment>
<dbReference type="InterPro" id="IPR017853">
    <property type="entry name" value="GH"/>
</dbReference>
<keyword evidence="4" id="KW-0378">Hydrolase</keyword>
<dbReference type="EC" id="3.2.1.52" evidence="3"/>
<dbReference type="AlphaFoldDB" id="A0AAV1JFZ3"/>
<dbReference type="InterPro" id="IPR038901">
    <property type="entry name" value="HEXDC-like"/>
</dbReference>
<evidence type="ECO:0000256" key="1">
    <source>
        <dbReference type="ARBA" id="ARBA00001231"/>
    </source>
</evidence>
<comment type="similarity">
    <text evidence="2">Belongs to the glycosyl hydrolase 20 family.</text>
</comment>
<dbReference type="PANTHER" id="PTHR21040:SF8">
    <property type="entry name" value="BCDNA.GH04120"/>
    <property type="match status" value="1"/>
</dbReference>
<keyword evidence="7" id="KW-1185">Reference proteome</keyword>
<protein>
    <recommendedName>
        <fullName evidence="3">beta-N-acetylhexosaminidase</fullName>
        <ecNumber evidence="3">3.2.1.52</ecNumber>
    </recommendedName>
</protein>
<dbReference type="GO" id="GO:0005975">
    <property type="term" value="P:carbohydrate metabolic process"/>
    <property type="evidence" value="ECO:0007669"/>
    <property type="project" value="InterPro"/>
</dbReference>
<name>A0AAV1JFZ3_9NEOP</name>
<dbReference type="PANTHER" id="PTHR21040">
    <property type="entry name" value="BCDNA.GH04120"/>
    <property type="match status" value="1"/>
</dbReference>
<accession>A0AAV1JFZ3</accession>
<proteinExistence type="inferred from homology"/>
<dbReference type="EMBL" id="CAVLEF010000009">
    <property type="protein sequence ID" value="CAK1547411.1"/>
    <property type="molecule type" value="Genomic_DNA"/>
</dbReference>
<dbReference type="SUPFAM" id="SSF51445">
    <property type="entry name" value="(Trans)glycosidases"/>
    <property type="match status" value="1"/>
</dbReference>
<gene>
    <name evidence="6" type="ORF">LNINA_LOCUS6888</name>
</gene>